<feature type="region of interest" description="Disordered" evidence="1">
    <location>
        <begin position="1"/>
        <end position="65"/>
    </location>
</feature>
<accession>A0A0M8MQ59</accession>
<dbReference type="EMBL" id="LAVO01000003">
    <property type="protein sequence ID" value="KOS11590.1"/>
    <property type="molecule type" value="Genomic_DNA"/>
</dbReference>
<dbReference type="AlphaFoldDB" id="A0A0M8MQ59"/>
<evidence type="ECO:0000313" key="3">
    <source>
        <dbReference type="Proteomes" id="UP000037737"/>
    </source>
</evidence>
<sequence>MVLSAFDECSENSHEREWSDAGGPSSPRPLRGPVDECFADVEDDRPNVGQMMEFTRPAIRPGPRE</sequence>
<dbReference type="KEGG" id="mcw:A8L33_02995"/>
<comment type="caution">
    <text evidence="2">The sequence shown here is derived from an EMBL/GenBank/DDBJ whole genome shotgun (WGS) entry which is preliminary data.</text>
</comment>
<name>A0A0M8MQ59_9MICO</name>
<gene>
    <name evidence="2" type="ORF">XI38_03200</name>
</gene>
<proteinExistence type="predicted"/>
<dbReference type="Proteomes" id="UP000037737">
    <property type="component" value="Unassembled WGS sequence"/>
</dbReference>
<keyword evidence="3" id="KW-1185">Reference proteome</keyword>
<feature type="compositionally biased region" description="Low complexity" evidence="1">
    <location>
        <begin position="22"/>
        <end position="32"/>
    </location>
</feature>
<evidence type="ECO:0000313" key="2">
    <source>
        <dbReference type="EMBL" id="KOS11590.1"/>
    </source>
</evidence>
<reference evidence="2" key="1">
    <citation type="submission" date="2015-04" db="EMBL/GenBank/DDBJ databases">
        <title>Complete genome sequence of Microbacterium chocolatum SIT 101, a bacterium enantioselectively hydrolyzing mesomeric diesters.</title>
        <authorList>
            <person name="Li X."/>
            <person name="Xu Y."/>
        </authorList>
    </citation>
    <scope>NUCLEOTIDE SEQUENCE [LARGE SCALE GENOMIC DNA]</scope>
    <source>
        <strain evidence="2">SIT 101</strain>
    </source>
</reference>
<dbReference type="PATRIC" id="fig|84292.3.peg.665"/>
<evidence type="ECO:0000256" key="1">
    <source>
        <dbReference type="SAM" id="MobiDB-lite"/>
    </source>
</evidence>
<organism evidence="2 3">
    <name type="scientific">Microbacterium aurantiacum</name>
    <dbReference type="NCBI Taxonomy" id="162393"/>
    <lineage>
        <taxon>Bacteria</taxon>
        <taxon>Bacillati</taxon>
        <taxon>Actinomycetota</taxon>
        <taxon>Actinomycetes</taxon>
        <taxon>Micrococcales</taxon>
        <taxon>Microbacteriaceae</taxon>
        <taxon>Microbacterium</taxon>
    </lineage>
</organism>
<protein>
    <submittedName>
        <fullName evidence="2">Uncharacterized protein</fullName>
    </submittedName>
</protein>